<feature type="region of interest" description="Disordered" evidence="10">
    <location>
        <begin position="48"/>
        <end position="106"/>
    </location>
</feature>
<evidence type="ECO:0000256" key="8">
    <source>
        <dbReference type="ARBA" id="ARBA00022927"/>
    </source>
</evidence>
<comment type="function">
    <text evidence="1">Directs RNA polymerase II nuclear import.</text>
</comment>
<evidence type="ECO:0000256" key="1">
    <source>
        <dbReference type="ARBA" id="ARBA00003202"/>
    </source>
</evidence>
<keyword evidence="9" id="KW-0539">Nucleus</keyword>
<evidence type="ECO:0000256" key="4">
    <source>
        <dbReference type="ARBA" id="ARBA00010218"/>
    </source>
</evidence>
<keyword evidence="7" id="KW-0963">Cytoplasm</keyword>
<feature type="region of interest" description="Disordered" evidence="10">
    <location>
        <begin position="269"/>
        <end position="303"/>
    </location>
</feature>
<evidence type="ECO:0000259" key="11">
    <source>
        <dbReference type="Pfam" id="PF08574"/>
    </source>
</evidence>
<feature type="compositionally biased region" description="Basic and acidic residues" evidence="10">
    <location>
        <begin position="291"/>
        <end position="303"/>
    </location>
</feature>
<gene>
    <name evidence="12" type="ORF">RRG08_027794</name>
</gene>
<feature type="compositionally biased region" description="Polar residues" evidence="10">
    <location>
        <begin position="135"/>
        <end position="158"/>
    </location>
</feature>
<evidence type="ECO:0000256" key="7">
    <source>
        <dbReference type="ARBA" id="ARBA00022490"/>
    </source>
</evidence>
<comment type="caution">
    <text evidence="12">The sequence shown here is derived from an EMBL/GenBank/DDBJ whole genome shotgun (WGS) entry which is preliminary data.</text>
</comment>
<feature type="domain" description="Transcription factor Iwr1" evidence="11">
    <location>
        <begin position="234"/>
        <end position="301"/>
    </location>
</feature>
<dbReference type="EMBL" id="JAWDGP010004345">
    <property type="protein sequence ID" value="KAK3765155.1"/>
    <property type="molecule type" value="Genomic_DNA"/>
</dbReference>
<evidence type="ECO:0000256" key="9">
    <source>
        <dbReference type="ARBA" id="ARBA00023242"/>
    </source>
</evidence>
<name>A0AAE0Z9F7_9GAST</name>
<comment type="similarity">
    <text evidence="4">Belongs to the IWR1/SLC7A6OS family.</text>
</comment>
<evidence type="ECO:0000256" key="2">
    <source>
        <dbReference type="ARBA" id="ARBA00004123"/>
    </source>
</evidence>
<reference evidence="12" key="1">
    <citation type="journal article" date="2023" name="G3 (Bethesda)">
        <title>A reference genome for the long-term kleptoplast-retaining sea slug Elysia crispata morphotype clarki.</title>
        <authorList>
            <person name="Eastman K.E."/>
            <person name="Pendleton A.L."/>
            <person name="Shaikh M.A."/>
            <person name="Suttiyut T."/>
            <person name="Ogas R."/>
            <person name="Tomko P."/>
            <person name="Gavelis G."/>
            <person name="Widhalm J.R."/>
            <person name="Wisecaver J.H."/>
        </authorList>
    </citation>
    <scope>NUCLEOTIDE SEQUENCE</scope>
    <source>
        <strain evidence="12">ECLA1</strain>
    </source>
</reference>
<dbReference type="PANTHER" id="PTHR31196:SF2">
    <property type="entry name" value="RNA POLYMERASE II NUCLEAR LOCALIZATION PROTEIN SLC7A6OS-RELATED"/>
    <property type="match status" value="1"/>
</dbReference>
<feature type="region of interest" description="Disordered" evidence="10">
    <location>
        <begin position="121"/>
        <end position="180"/>
    </location>
</feature>
<evidence type="ECO:0000313" key="13">
    <source>
        <dbReference type="Proteomes" id="UP001283361"/>
    </source>
</evidence>
<feature type="compositionally biased region" description="Acidic residues" evidence="10">
    <location>
        <begin position="342"/>
        <end position="358"/>
    </location>
</feature>
<dbReference type="GO" id="GO:0005634">
    <property type="term" value="C:nucleus"/>
    <property type="evidence" value="ECO:0007669"/>
    <property type="project" value="UniProtKB-SubCell"/>
</dbReference>
<sequence>MASVIRVKRRRGEDPAEALLLSCKRLRQSEESQPESKIESVLSFAGTISSKSEPVSSHIKEAIKRKKLHRELHPNSADFTADKPSVTSRVRNQNAQASHNNRYRVLSGKRALGLNELDEADEDKDFSEGHEGSTKDSQSLSDNKENTSVCSNSQADSSKSNKKFASSPEKENSVEARPNAPNAKEEFCIFDIEKDIEKPDPFFGVSQKSASGITMNNVPMVCRKAEPELTDDSQFVYDLYYTHSSLADLDFHAALTVEALCDAALVNEQEDEDGEEGRFVHEDSDDSNDENNWRNDYPDEDPHFFENADYDYAEDMVDTGYLNGDETDLLSHWMGSRCRVESDDDEDEYDDESDPLES</sequence>
<feature type="compositionally biased region" description="Polar residues" evidence="10">
    <location>
        <begin position="85"/>
        <end position="100"/>
    </location>
</feature>
<dbReference type="Proteomes" id="UP001283361">
    <property type="component" value="Unassembled WGS sequence"/>
</dbReference>
<feature type="region of interest" description="Disordered" evidence="10">
    <location>
        <begin position="339"/>
        <end position="358"/>
    </location>
</feature>
<comment type="subcellular location">
    <subcellularLocation>
        <location evidence="3">Cytoplasm</location>
    </subcellularLocation>
    <subcellularLocation>
        <location evidence="2">Nucleus</location>
    </subcellularLocation>
</comment>
<evidence type="ECO:0000256" key="10">
    <source>
        <dbReference type="SAM" id="MobiDB-lite"/>
    </source>
</evidence>
<dbReference type="GO" id="GO:0005737">
    <property type="term" value="C:cytoplasm"/>
    <property type="evidence" value="ECO:0007669"/>
    <property type="project" value="UniProtKB-SubCell"/>
</dbReference>
<dbReference type="GO" id="GO:0015031">
    <property type="term" value="P:protein transport"/>
    <property type="evidence" value="ECO:0007669"/>
    <property type="project" value="UniProtKB-KW"/>
</dbReference>
<keyword evidence="6" id="KW-0813">Transport</keyword>
<dbReference type="InterPro" id="IPR013883">
    <property type="entry name" value="TF_Iwr1_dom"/>
</dbReference>
<dbReference type="PANTHER" id="PTHR31196">
    <property type="entry name" value="RNA POLYMERASE II NUCLEAR LOCALIZATION PROTEIN SLC7A6OS-RELATED"/>
    <property type="match status" value="1"/>
</dbReference>
<dbReference type="GO" id="GO:0032502">
    <property type="term" value="P:developmental process"/>
    <property type="evidence" value="ECO:0007669"/>
    <property type="project" value="TreeGrafter"/>
</dbReference>
<dbReference type="Pfam" id="PF08574">
    <property type="entry name" value="Iwr1"/>
    <property type="match status" value="1"/>
</dbReference>
<accession>A0AAE0Z9F7</accession>
<dbReference type="InterPro" id="IPR040218">
    <property type="entry name" value="SLC7A6OS"/>
</dbReference>
<keyword evidence="8" id="KW-0653">Protein transport</keyword>
<evidence type="ECO:0000313" key="12">
    <source>
        <dbReference type="EMBL" id="KAK3765155.1"/>
    </source>
</evidence>
<organism evidence="12 13">
    <name type="scientific">Elysia crispata</name>
    <name type="common">lettuce slug</name>
    <dbReference type="NCBI Taxonomy" id="231223"/>
    <lineage>
        <taxon>Eukaryota</taxon>
        <taxon>Metazoa</taxon>
        <taxon>Spiralia</taxon>
        <taxon>Lophotrochozoa</taxon>
        <taxon>Mollusca</taxon>
        <taxon>Gastropoda</taxon>
        <taxon>Heterobranchia</taxon>
        <taxon>Euthyneura</taxon>
        <taxon>Panpulmonata</taxon>
        <taxon>Sacoglossa</taxon>
        <taxon>Placobranchoidea</taxon>
        <taxon>Plakobranchidae</taxon>
        <taxon>Elysia</taxon>
    </lineage>
</organism>
<evidence type="ECO:0000256" key="5">
    <source>
        <dbReference type="ARBA" id="ARBA00017036"/>
    </source>
</evidence>
<evidence type="ECO:0000256" key="3">
    <source>
        <dbReference type="ARBA" id="ARBA00004496"/>
    </source>
</evidence>
<keyword evidence="13" id="KW-1185">Reference proteome</keyword>
<evidence type="ECO:0000256" key="6">
    <source>
        <dbReference type="ARBA" id="ARBA00022448"/>
    </source>
</evidence>
<protein>
    <recommendedName>
        <fullName evidence="5">Probable RNA polymerase II nuclear localization protein SLC7A6OS</fullName>
    </recommendedName>
</protein>
<dbReference type="AlphaFoldDB" id="A0AAE0Z9F7"/>
<proteinExistence type="inferred from homology"/>